<gene>
    <name evidence="1" type="ORF">DFH94DRAFT_848674</name>
</gene>
<protein>
    <submittedName>
        <fullName evidence="1">Uncharacterized protein</fullName>
    </submittedName>
</protein>
<keyword evidence="2" id="KW-1185">Reference proteome</keyword>
<dbReference type="EMBL" id="WHVB01000048">
    <property type="protein sequence ID" value="KAF8465202.1"/>
    <property type="molecule type" value="Genomic_DNA"/>
</dbReference>
<reference evidence="1" key="1">
    <citation type="submission" date="2019-10" db="EMBL/GenBank/DDBJ databases">
        <authorList>
            <consortium name="DOE Joint Genome Institute"/>
            <person name="Kuo A."/>
            <person name="Miyauchi S."/>
            <person name="Kiss E."/>
            <person name="Drula E."/>
            <person name="Kohler A."/>
            <person name="Sanchez-Garcia M."/>
            <person name="Andreopoulos B."/>
            <person name="Barry K.W."/>
            <person name="Bonito G."/>
            <person name="Buee M."/>
            <person name="Carver A."/>
            <person name="Chen C."/>
            <person name="Cichocki N."/>
            <person name="Clum A."/>
            <person name="Culley D."/>
            <person name="Crous P.W."/>
            <person name="Fauchery L."/>
            <person name="Girlanda M."/>
            <person name="Hayes R."/>
            <person name="Keri Z."/>
            <person name="LaButti K."/>
            <person name="Lipzen A."/>
            <person name="Lombard V."/>
            <person name="Magnuson J."/>
            <person name="Maillard F."/>
            <person name="Morin E."/>
            <person name="Murat C."/>
            <person name="Nolan M."/>
            <person name="Ohm R."/>
            <person name="Pangilinan J."/>
            <person name="Pereira M."/>
            <person name="Perotto S."/>
            <person name="Peter M."/>
            <person name="Riley R."/>
            <person name="Sitrit Y."/>
            <person name="Stielow B."/>
            <person name="Szollosi G."/>
            <person name="Zifcakova L."/>
            <person name="Stursova M."/>
            <person name="Spatafora J.W."/>
            <person name="Tedersoo L."/>
            <person name="Vaario L.-M."/>
            <person name="Yamada A."/>
            <person name="Yan M."/>
            <person name="Wang P."/>
            <person name="Xu J."/>
            <person name="Bruns T."/>
            <person name="Baldrian P."/>
            <person name="Vilgalys R."/>
            <person name="Henrissat B."/>
            <person name="Grigoriev I.V."/>
            <person name="Hibbett D."/>
            <person name="Nagy L.G."/>
            <person name="Martin F.M."/>
        </authorList>
    </citation>
    <scope>NUCLEOTIDE SEQUENCE</scope>
    <source>
        <strain evidence="1">Prilba</strain>
    </source>
</reference>
<reference evidence="1" key="2">
    <citation type="journal article" date="2020" name="Nat. Commun.">
        <title>Large-scale genome sequencing of mycorrhizal fungi provides insights into the early evolution of symbiotic traits.</title>
        <authorList>
            <person name="Miyauchi S."/>
            <person name="Kiss E."/>
            <person name="Kuo A."/>
            <person name="Drula E."/>
            <person name="Kohler A."/>
            <person name="Sanchez-Garcia M."/>
            <person name="Morin E."/>
            <person name="Andreopoulos B."/>
            <person name="Barry K.W."/>
            <person name="Bonito G."/>
            <person name="Buee M."/>
            <person name="Carver A."/>
            <person name="Chen C."/>
            <person name="Cichocki N."/>
            <person name="Clum A."/>
            <person name="Culley D."/>
            <person name="Crous P.W."/>
            <person name="Fauchery L."/>
            <person name="Girlanda M."/>
            <person name="Hayes R.D."/>
            <person name="Keri Z."/>
            <person name="LaButti K."/>
            <person name="Lipzen A."/>
            <person name="Lombard V."/>
            <person name="Magnuson J."/>
            <person name="Maillard F."/>
            <person name="Murat C."/>
            <person name="Nolan M."/>
            <person name="Ohm R.A."/>
            <person name="Pangilinan J."/>
            <person name="Pereira M.F."/>
            <person name="Perotto S."/>
            <person name="Peter M."/>
            <person name="Pfister S."/>
            <person name="Riley R."/>
            <person name="Sitrit Y."/>
            <person name="Stielow J.B."/>
            <person name="Szollosi G."/>
            <person name="Zifcakova L."/>
            <person name="Stursova M."/>
            <person name="Spatafora J.W."/>
            <person name="Tedersoo L."/>
            <person name="Vaario L.M."/>
            <person name="Yamada A."/>
            <person name="Yan M."/>
            <person name="Wang P."/>
            <person name="Xu J."/>
            <person name="Bruns T."/>
            <person name="Baldrian P."/>
            <person name="Vilgalys R."/>
            <person name="Dunand C."/>
            <person name="Henrissat B."/>
            <person name="Grigoriev I.V."/>
            <person name="Hibbett D."/>
            <person name="Nagy L.G."/>
            <person name="Martin F.M."/>
        </authorList>
    </citation>
    <scope>NUCLEOTIDE SEQUENCE</scope>
    <source>
        <strain evidence="1">Prilba</strain>
    </source>
</reference>
<organism evidence="1 2">
    <name type="scientific">Russula ochroleuca</name>
    <dbReference type="NCBI Taxonomy" id="152965"/>
    <lineage>
        <taxon>Eukaryota</taxon>
        <taxon>Fungi</taxon>
        <taxon>Dikarya</taxon>
        <taxon>Basidiomycota</taxon>
        <taxon>Agaricomycotina</taxon>
        <taxon>Agaricomycetes</taxon>
        <taxon>Russulales</taxon>
        <taxon>Russulaceae</taxon>
        <taxon>Russula</taxon>
    </lineage>
</organism>
<proteinExistence type="predicted"/>
<evidence type="ECO:0000313" key="2">
    <source>
        <dbReference type="Proteomes" id="UP000759537"/>
    </source>
</evidence>
<dbReference type="AlphaFoldDB" id="A0A9P5JVF2"/>
<dbReference type="Proteomes" id="UP000759537">
    <property type="component" value="Unassembled WGS sequence"/>
</dbReference>
<evidence type="ECO:0000313" key="1">
    <source>
        <dbReference type="EMBL" id="KAF8465202.1"/>
    </source>
</evidence>
<name>A0A9P5JVF2_9AGAM</name>
<accession>A0A9P5JVF2</accession>
<sequence length="369" mass="40312">MRRVGGEGWEGGNNGFDVAKRFLRWEALKAIRLFPFRTGRLGHGMSEVAIGGKGRARAAGTELETLQGYYLSSRNTRGANEAFAGRPFAGPRGRPAPRASLRHIGVEGAKRVVQVARENDMVERFMLPLLFLGSYSFRLTRPCAPMLRGASMAHISGGVLYTAVMDFNTKSAETKRQEKNKRGQTYRQVVIPELRRIAFLLQLHPGGQVTIFSEHALKRMISNSMRHMAATAGPLERAAVALDGEPSSWLDHLDGGLVQREDAEKIVVGGSKTIRKMITQAVGNELQGREEAPRVLDSGLLLALFGARCTQSRCGGLGVLASSRDVHSPPSHRVPYGAYGSKPASDVQRLFVQSYLRFGSWDAESPSGP</sequence>
<comment type="caution">
    <text evidence="1">The sequence shown here is derived from an EMBL/GenBank/DDBJ whole genome shotgun (WGS) entry which is preliminary data.</text>
</comment>